<evidence type="ECO:0000256" key="4">
    <source>
        <dbReference type="ARBA" id="ARBA00023002"/>
    </source>
</evidence>
<dbReference type="Gene3D" id="3.40.30.10">
    <property type="entry name" value="Glutaredoxin"/>
    <property type="match status" value="1"/>
</dbReference>
<dbReference type="GO" id="GO:0005634">
    <property type="term" value="C:nucleus"/>
    <property type="evidence" value="ECO:0007669"/>
    <property type="project" value="TreeGrafter"/>
</dbReference>
<dbReference type="Proteomes" id="UP001331761">
    <property type="component" value="Unassembled WGS sequence"/>
</dbReference>
<comment type="caution">
    <text evidence="10">The sequence shown here is derived from an EMBL/GenBank/DDBJ whole genome shotgun (WGS) entry which is preliminary data.</text>
</comment>
<evidence type="ECO:0008006" key="12">
    <source>
        <dbReference type="Google" id="ProtNLM"/>
    </source>
</evidence>
<dbReference type="FunFam" id="3.40.30.10:FF:000002">
    <property type="entry name" value="Alkyl hydroperoxide reductase C"/>
    <property type="match status" value="1"/>
</dbReference>
<accession>A0AAN8IEH6</accession>
<keyword evidence="6" id="KW-0676">Redox-active center</keyword>
<dbReference type="SUPFAM" id="SSF52833">
    <property type="entry name" value="Thioredoxin-like"/>
    <property type="match status" value="1"/>
</dbReference>
<evidence type="ECO:0000313" key="11">
    <source>
        <dbReference type="Proteomes" id="UP001331761"/>
    </source>
</evidence>
<feature type="compositionally biased region" description="Acidic residues" evidence="7">
    <location>
        <begin position="682"/>
        <end position="696"/>
    </location>
</feature>
<dbReference type="GO" id="GO:0003723">
    <property type="term" value="F:RNA binding"/>
    <property type="evidence" value="ECO:0007669"/>
    <property type="project" value="TreeGrafter"/>
</dbReference>
<proteinExistence type="inferred from homology"/>
<dbReference type="GO" id="GO:0006397">
    <property type="term" value="P:mRNA processing"/>
    <property type="evidence" value="ECO:0007669"/>
    <property type="project" value="InterPro"/>
</dbReference>
<feature type="domain" description="G-patch" evidence="8">
    <location>
        <begin position="373"/>
        <end position="431"/>
    </location>
</feature>
<evidence type="ECO:0000256" key="3">
    <source>
        <dbReference type="ARBA" id="ARBA00022490"/>
    </source>
</evidence>
<dbReference type="PROSITE" id="PS50174">
    <property type="entry name" value="G_PATCH"/>
    <property type="match status" value="1"/>
</dbReference>
<comment type="subcellular location">
    <subcellularLocation>
        <location evidence="1">Cytoplasm</location>
    </subcellularLocation>
</comment>
<evidence type="ECO:0000259" key="8">
    <source>
        <dbReference type="PROSITE" id="PS50174"/>
    </source>
</evidence>
<feature type="region of interest" description="Disordered" evidence="7">
    <location>
        <begin position="639"/>
        <end position="819"/>
    </location>
</feature>
<keyword evidence="4" id="KW-0560">Oxidoreductase</keyword>
<dbReference type="InterPro" id="IPR011666">
    <property type="entry name" value="DUF1604"/>
</dbReference>
<feature type="region of interest" description="Disordered" evidence="7">
    <location>
        <begin position="541"/>
        <end position="566"/>
    </location>
</feature>
<dbReference type="Pfam" id="PF07713">
    <property type="entry name" value="DUF1604"/>
    <property type="match status" value="1"/>
</dbReference>
<dbReference type="CDD" id="cd03015">
    <property type="entry name" value="PRX_Typ2cys"/>
    <property type="match status" value="1"/>
</dbReference>
<feature type="non-terminal residue" evidence="10">
    <location>
        <position position="1"/>
    </location>
</feature>
<feature type="compositionally biased region" description="Basic residues" evidence="7">
    <location>
        <begin position="770"/>
        <end position="804"/>
    </location>
</feature>
<evidence type="ECO:0000313" key="10">
    <source>
        <dbReference type="EMBL" id="KAK5966378.1"/>
    </source>
</evidence>
<dbReference type="InterPro" id="IPR013766">
    <property type="entry name" value="Thioredoxin_domain"/>
</dbReference>
<dbReference type="InterPro" id="IPR000467">
    <property type="entry name" value="G_patch_dom"/>
</dbReference>
<evidence type="ECO:0000256" key="7">
    <source>
        <dbReference type="SAM" id="MobiDB-lite"/>
    </source>
</evidence>
<dbReference type="Pfam" id="PF00578">
    <property type="entry name" value="AhpC-TSA"/>
    <property type="match status" value="1"/>
</dbReference>
<dbReference type="GO" id="GO:0016491">
    <property type="term" value="F:oxidoreductase activity"/>
    <property type="evidence" value="ECO:0007669"/>
    <property type="project" value="UniProtKB-KW"/>
</dbReference>
<sequence>TMLRNALRVVSRPARAVQSVRSLSVTPILQHVRPLGPMCKLPEFKGTAVVDGDFKTISSNDYNGKWLIIFFYPLDFTFVCPTEIIAFGDRAKEFRDLGCEVVACSCDSHFSHLAWVQTPRKEGGLGDMNIPVLADFNKKIARNFGVLDEETGVSYRGLFLIDPNGNVRHTTCNDLPVGRSVSEALRVLKAFQCVQLTGMMTLQQSSQGSRIARSTSIKSTSDGVRLTMSDELFAIYGTEFEDLEEDEKLSRKPTRIEDEIVTDENGRRRFHGAFTGGFSAGYYNTVGTKEGWTPQEFRSSRDQRAVKFQQRAEDLMDEEDLGEFGIGARRIRTAEDFGSGRSAEKRMAWEHDVTSSAGTSMAMQLENIIRPVSDSIGKRMLRSMGWREGRGVGLTTAKSKRQYDEVDTEQMKAKAPGGFDPAAFGVGAFEEDDENIYSNYDLNQFDFALDAPGTSEEGGTTVDSTFVMSNKRLNPRKFYAPPKLPPNFRPAHRPKALETAKLPPMLQDAMKSLTNIQRAKLLGEDRVSVMELVSDKDRKRLERHRSRWDQREKSDATEEWKSSKRSFVPNSNISSISVLSGLVLPQPKELSVWEWESEKKEFEGKLTSEERGMLPEASKHDSDKMAAVKMGMFGERTRTTFQWRAREELHREEEMEKEAKEPKVDDIDRPPKSIFDAIFGESESESDSDEEEEEKTEIEVKKEESEQQEQKKVDTPEAVNEQPKTKPITVMDIVDDEEEFGPAPPTSTSETISGFSVLAYLKEEIEKRKESKKKHKSKKTKKEKSSKKSKKEKKSKKSRRKRHSSSSSSSGSSVVEVIE</sequence>
<protein>
    <recommendedName>
        <fullName evidence="12">G-patch domain-containing protein</fullName>
    </recommendedName>
</protein>
<dbReference type="EMBL" id="WIXE01023563">
    <property type="protein sequence ID" value="KAK5966378.1"/>
    <property type="molecule type" value="Genomic_DNA"/>
</dbReference>
<dbReference type="InterPro" id="IPR000866">
    <property type="entry name" value="AhpC/TSA"/>
</dbReference>
<evidence type="ECO:0000256" key="5">
    <source>
        <dbReference type="ARBA" id="ARBA00023157"/>
    </source>
</evidence>
<organism evidence="10 11">
    <name type="scientific">Trichostrongylus colubriformis</name>
    <name type="common">Black scour worm</name>
    <dbReference type="NCBI Taxonomy" id="6319"/>
    <lineage>
        <taxon>Eukaryota</taxon>
        <taxon>Metazoa</taxon>
        <taxon>Ecdysozoa</taxon>
        <taxon>Nematoda</taxon>
        <taxon>Chromadorea</taxon>
        <taxon>Rhabditida</taxon>
        <taxon>Rhabditina</taxon>
        <taxon>Rhabditomorpha</taxon>
        <taxon>Strongyloidea</taxon>
        <taxon>Trichostrongylidae</taxon>
        <taxon>Trichostrongylus</taxon>
    </lineage>
</organism>
<keyword evidence="3" id="KW-0963">Cytoplasm</keyword>
<dbReference type="AlphaFoldDB" id="A0AAN8IEH6"/>
<evidence type="ECO:0000259" key="9">
    <source>
        <dbReference type="PROSITE" id="PS51352"/>
    </source>
</evidence>
<dbReference type="PANTHER" id="PTHR13384:SF19">
    <property type="entry name" value="G PATCH DOMAIN-CONTAINING PROTEIN 1"/>
    <property type="match status" value="1"/>
</dbReference>
<dbReference type="GO" id="GO:0016209">
    <property type="term" value="F:antioxidant activity"/>
    <property type="evidence" value="ECO:0007669"/>
    <property type="project" value="InterPro"/>
</dbReference>
<dbReference type="InterPro" id="IPR036249">
    <property type="entry name" value="Thioredoxin-like_sf"/>
</dbReference>
<dbReference type="Pfam" id="PF01585">
    <property type="entry name" value="G-patch"/>
    <property type="match status" value="1"/>
</dbReference>
<evidence type="ECO:0000256" key="6">
    <source>
        <dbReference type="ARBA" id="ARBA00023284"/>
    </source>
</evidence>
<feature type="domain" description="Thioredoxin" evidence="9">
    <location>
        <begin position="35"/>
        <end position="193"/>
    </location>
</feature>
<feature type="compositionally biased region" description="Basic and acidic residues" evidence="7">
    <location>
        <begin position="547"/>
        <end position="562"/>
    </location>
</feature>
<feature type="compositionally biased region" description="Basic and acidic residues" evidence="7">
    <location>
        <begin position="697"/>
        <end position="715"/>
    </location>
</feature>
<dbReference type="GO" id="GO:0005737">
    <property type="term" value="C:cytoplasm"/>
    <property type="evidence" value="ECO:0007669"/>
    <property type="project" value="UniProtKB-SubCell"/>
</dbReference>
<evidence type="ECO:0000256" key="1">
    <source>
        <dbReference type="ARBA" id="ARBA00004496"/>
    </source>
</evidence>
<feature type="region of interest" description="Disordered" evidence="7">
    <location>
        <begin position="604"/>
        <end position="625"/>
    </location>
</feature>
<keyword evidence="11" id="KW-1185">Reference proteome</keyword>
<name>A0AAN8IEH6_TRICO</name>
<comment type="similarity">
    <text evidence="2">Belongs to the GPATCH1 family.</text>
</comment>
<gene>
    <name evidence="10" type="ORF">GCK32_009655</name>
</gene>
<dbReference type="PANTHER" id="PTHR13384">
    <property type="entry name" value="G PATCH DOMAIN-CONTAINING PROTEIN 1"/>
    <property type="match status" value="1"/>
</dbReference>
<dbReference type="PROSITE" id="PS51352">
    <property type="entry name" value="THIOREDOXIN_2"/>
    <property type="match status" value="1"/>
</dbReference>
<feature type="compositionally biased region" description="Basic and acidic residues" evidence="7">
    <location>
        <begin position="644"/>
        <end position="671"/>
    </location>
</feature>
<reference evidence="10 11" key="1">
    <citation type="submission" date="2019-10" db="EMBL/GenBank/DDBJ databases">
        <title>Assembly and Annotation for the nematode Trichostrongylus colubriformis.</title>
        <authorList>
            <person name="Martin J."/>
        </authorList>
    </citation>
    <scope>NUCLEOTIDE SEQUENCE [LARGE SCALE GENOMIC DNA]</scope>
    <source>
        <strain evidence="10">G859</strain>
        <tissue evidence="10">Whole worm</tissue>
    </source>
</reference>
<keyword evidence="5" id="KW-1015">Disulfide bond</keyword>
<evidence type="ECO:0000256" key="2">
    <source>
        <dbReference type="ARBA" id="ARBA00008600"/>
    </source>
</evidence>